<name>A0A9E5MN23_9GAMM</name>
<reference evidence="4" key="1">
    <citation type="submission" date="2020-03" db="EMBL/GenBank/DDBJ databases">
        <authorList>
            <person name="Guo F."/>
        </authorList>
    </citation>
    <scope>NUCLEOTIDE SEQUENCE</scope>
    <source>
        <strain evidence="4">JCM 30134</strain>
    </source>
</reference>
<feature type="domain" description="Aldehyde dehydrogenase" evidence="3">
    <location>
        <begin position="30"/>
        <end position="481"/>
    </location>
</feature>
<dbReference type="CDD" id="cd07078">
    <property type="entry name" value="ALDH"/>
    <property type="match status" value="1"/>
</dbReference>
<dbReference type="PANTHER" id="PTHR42804">
    <property type="entry name" value="ALDEHYDE DEHYDROGENASE"/>
    <property type="match status" value="1"/>
</dbReference>
<keyword evidence="5" id="KW-1185">Reference proteome</keyword>
<organism evidence="4 5">
    <name type="scientific">Pseudomaricurvus hydrocarbonicus</name>
    <dbReference type="NCBI Taxonomy" id="1470433"/>
    <lineage>
        <taxon>Bacteria</taxon>
        <taxon>Pseudomonadati</taxon>
        <taxon>Pseudomonadota</taxon>
        <taxon>Gammaproteobacteria</taxon>
        <taxon>Cellvibrionales</taxon>
        <taxon>Cellvibrionaceae</taxon>
        <taxon>Pseudomaricurvus</taxon>
    </lineage>
</organism>
<dbReference type="InterPro" id="IPR016162">
    <property type="entry name" value="Ald_DH_N"/>
</dbReference>
<dbReference type="SUPFAM" id="SSF53720">
    <property type="entry name" value="ALDH-like"/>
    <property type="match status" value="1"/>
</dbReference>
<dbReference type="PANTHER" id="PTHR42804:SF1">
    <property type="entry name" value="ALDEHYDE DEHYDROGENASE-RELATED"/>
    <property type="match status" value="1"/>
</dbReference>
<proteinExistence type="inferred from homology"/>
<accession>A0A9E5MN23</accession>
<dbReference type="AlphaFoldDB" id="A0A9E5MN23"/>
<evidence type="ECO:0000259" key="3">
    <source>
        <dbReference type="Pfam" id="PF00171"/>
    </source>
</evidence>
<dbReference type="Gene3D" id="3.40.309.10">
    <property type="entry name" value="Aldehyde Dehydrogenase, Chain A, domain 2"/>
    <property type="match status" value="1"/>
</dbReference>
<comment type="similarity">
    <text evidence="1">Belongs to the aldehyde dehydrogenase family.</text>
</comment>
<protein>
    <submittedName>
        <fullName evidence="4">Aldehyde dehydrogenase</fullName>
    </submittedName>
</protein>
<dbReference type="InterPro" id="IPR016161">
    <property type="entry name" value="Ald_DH/histidinol_DH"/>
</dbReference>
<dbReference type="InterPro" id="IPR015590">
    <property type="entry name" value="Aldehyde_DH_dom"/>
</dbReference>
<evidence type="ECO:0000313" key="4">
    <source>
        <dbReference type="EMBL" id="NHO67284.1"/>
    </source>
</evidence>
<dbReference type="Pfam" id="PF00171">
    <property type="entry name" value="Aldedh"/>
    <property type="match status" value="1"/>
</dbReference>
<dbReference type="EMBL" id="JAAONZ010000015">
    <property type="protein sequence ID" value="NHO67284.1"/>
    <property type="molecule type" value="Genomic_DNA"/>
</dbReference>
<dbReference type="InterPro" id="IPR016163">
    <property type="entry name" value="Ald_DH_C"/>
</dbReference>
<sequence length="493" mass="52927">MIAPVDTQTLPALENLIDEQFTTPELDRHNHIFNANTDEPLQAQFSCSPAQIERALTAADNAYQSGEWENTPAAERADVLEKIADELQQTDYAERISHADAVTTGAIIRTTRKMAQLVPLVFRQAAHFIRAGGLEQRLPGPRGDVEYFRRPWGPALLISPWNGPTAIGSHKIASALAAGAPCIMKPSEWAPHSAIIMAQAIHKVGLPKGTFQLTCGNRTIGSQMVEDDRIKAISFTGGLAGGRAVARACADRFVPTQLELGGNNQLVVLEDADLDKAAEGIAYGLTNLNAQWCRALGRVIVHESMKQTLLDKCLERLAGIRLGHSLDEASDMGPMVHRGQYDLVLSEIERLKSKGGIPLSSTPLSDLPGYFIAPTLLDGCSPADTREEIFGPVASIHTYRTEAEALALANGTALGLAGYVYGEDEARAFAFARQMRTGGVKINGYSLLSLGHNAPRGAWGLSGIGEEGHTQSIEFFTGARVVGVSPQDALGGY</sequence>
<dbReference type="GO" id="GO:0016620">
    <property type="term" value="F:oxidoreductase activity, acting on the aldehyde or oxo group of donors, NAD or NADP as acceptor"/>
    <property type="evidence" value="ECO:0007669"/>
    <property type="project" value="InterPro"/>
</dbReference>
<dbReference type="Proteomes" id="UP000787472">
    <property type="component" value="Unassembled WGS sequence"/>
</dbReference>
<gene>
    <name evidence="4" type="ORF">G8770_17180</name>
</gene>
<evidence type="ECO:0000256" key="1">
    <source>
        <dbReference type="ARBA" id="ARBA00009986"/>
    </source>
</evidence>
<keyword evidence="2" id="KW-0560">Oxidoreductase</keyword>
<comment type="caution">
    <text evidence="4">The sequence shown here is derived from an EMBL/GenBank/DDBJ whole genome shotgun (WGS) entry which is preliminary data.</text>
</comment>
<dbReference type="Gene3D" id="3.40.605.10">
    <property type="entry name" value="Aldehyde Dehydrogenase, Chain A, domain 1"/>
    <property type="match status" value="1"/>
</dbReference>
<evidence type="ECO:0000256" key="2">
    <source>
        <dbReference type="ARBA" id="ARBA00023002"/>
    </source>
</evidence>
<evidence type="ECO:0000313" key="5">
    <source>
        <dbReference type="Proteomes" id="UP000787472"/>
    </source>
</evidence>
<dbReference type="RefSeq" id="WP_167189700.1">
    <property type="nucleotide sequence ID" value="NZ_JAAONZ010000015.1"/>
</dbReference>